<protein>
    <submittedName>
        <fullName evidence="2">Uncharacterized protein</fullName>
    </submittedName>
</protein>
<feature type="non-terminal residue" evidence="2">
    <location>
        <position position="1"/>
    </location>
</feature>
<gene>
    <name evidence="2" type="ORF">DXG03_002980</name>
</gene>
<reference evidence="2" key="1">
    <citation type="submission" date="2020-07" db="EMBL/GenBank/DDBJ databases">
        <authorList>
            <person name="Nieuwenhuis M."/>
            <person name="Van De Peppel L.J.J."/>
        </authorList>
    </citation>
    <scope>NUCLEOTIDE SEQUENCE</scope>
    <source>
        <strain evidence="2">AP01</strain>
        <tissue evidence="2">Mycelium</tissue>
    </source>
</reference>
<evidence type="ECO:0000256" key="1">
    <source>
        <dbReference type="SAM" id="MobiDB-lite"/>
    </source>
</evidence>
<feature type="compositionally biased region" description="Polar residues" evidence="1">
    <location>
        <begin position="1"/>
        <end position="11"/>
    </location>
</feature>
<comment type="caution">
    <text evidence="2">The sequence shown here is derived from an EMBL/GenBank/DDBJ whole genome shotgun (WGS) entry which is preliminary data.</text>
</comment>
<feature type="region of interest" description="Disordered" evidence="1">
    <location>
        <begin position="1"/>
        <end position="23"/>
    </location>
</feature>
<feature type="region of interest" description="Disordered" evidence="1">
    <location>
        <begin position="66"/>
        <end position="120"/>
    </location>
</feature>
<dbReference type="OrthoDB" id="5850875at2759"/>
<sequence>ASLQQLQQQPMGNYKRKKLSEEEEEVTLEDMKTLYLILRVDLDKQKGKIHSLETEVCRLTQLVTDSSLPSASAPSTSTPPPPTVTMHDVTMPDQCAETAGSSKDGLTPPSPTPETPSDLERSVVIARLPTDPTLSPEEQVWRDYNQVVSLTSLAGIPALPVAVYRMPPGDVDSRRDRLTKVVLPTRQHAKLFVKNANRVSKDPFYRGVYIRPSYADRDDPRRKTPARSSGRNGPLPSSRPSTVPKNDVRANGIPSQARTRRDSVFSTHTNHAPSRPQNTRPSRPTLSRHQNPPPLFPSNGYGSPPLPIFNPQMTPHPFQYSFPNPFISHVSQYGAPPNFGTQGNWY</sequence>
<feature type="compositionally biased region" description="Polar residues" evidence="1">
    <location>
        <begin position="264"/>
        <end position="290"/>
    </location>
</feature>
<keyword evidence="3" id="KW-1185">Reference proteome</keyword>
<feature type="region of interest" description="Disordered" evidence="1">
    <location>
        <begin position="214"/>
        <end position="303"/>
    </location>
</feature>
<organism evidence="2 3">
    <name type="scientific">Asterophora parasitica</name>
    <dbReference type="NCBI Taxonomy" id="117018"/>
    <lineage>
        <taxon>Eukaryota</taxon>
        <taxon>Fungi</taxon>
        <taxon>Dikarya</taxon>
        <taxon>Basidiomycota</taxon>
        <taxon>Agaricomycotina</taxon>
        <taxon>Agaricomycetes</taxon>
        <taxon>Agaricomycetidae</taxon>
        <taxon>Agaricales</taxon>
        <taxon>Tricholomatineae</taxon>
        <taxon>Lyophyllaceae</taxon>
        <taxon>Asterophora</taxon>
    </lineage>
</organism>
<dbReference type="Proteomes" id="UP000775547">
    <property type="component" value="Unassembled WGS sequence"/>
</dbReference>
<dbReference type="EMBL" id="JABCKV010001929">
    <property type="protein sequence ID" value="KAG5639841.1"/>
    <property type="molecule type" value="Genomic_DNA"/>
</dbReference>
<reference evidence="2" key="2">
    <citation type="submission" date="2021-10" db="EMBL/GenBank/DDBJ databases">
        <title>Phylogenomics reveals ancestral predisposition of the termite-cultivated fungus Termitomyces towards a domesticated lifestyle.</title>
        <authorList>
            <person name="Auxier B."/>
            <person name="Grum-Grzhimaylo A."/>
            <person name="Cardenas M.E."/>
            <person name="Lodge J.D."/>
            <person name="Laessoe T."/>
            <person name="Pedersen O."/>
            <person name="Smith M.E."/>
            <person name="Kuyper T.W."/>
            <person name="Franco-Molano E.A."/>
            <person name="Baroni T.J."/>
            <person name="Aanen D.K."/>
        </authorList>
    </citation>
    <scope>NUCLEOTIDE SEQUENCE</scope>
    <source>
        <strain evidence="2">AP01</strain>
        <tissue evidence="2">Mycelium</tissue>
    </source>
</reference>
<feature type="compositionally biased region" description="Low complexity" evidence="1">
    <location>
        <begin position="66"/>
        <end position="76"/>
    </location>
</feature>
<evidence type="ECO:0000313" key="3">
    <source>
        <dbReference type="Proteomes" id="UP000775547"/>
    </source>
</evidence>
<name>A0A9P7K9G6_9AGAR</name>
<proteinExistence type="predicted"/>
<dbReference type="AlphaFoldDB" id="A0A9P7K9G6"/>
<accession>A0A9P7K9G6</accession>
<evidence type="ECO:0000313" key="2">
    <source>
        <dbReference type="EMBL" id="KAG5639841.1"/>
    </source>
</evidence>